<accession>A0ABV2SIK0</accession>
<name>A0ABV2SIK0_9GAMM</name>
<keyword evidence="2" id="KW-1185">Reference proteome</keyword>
<dbReference type="EMBL" id="JBEWTB010000002">
    <property type="protein sequence ID" value="MET4757066.1"/>
    <property type="molecule type" value="Genomic_DNA"/>
</dbReference>
<evidence type="ECO:0000313" key="2">
    <source>
        <dbReference type="Proteomes" id="UP001549366"/>
    </source>
</evidence>
<dbReference type="Proteomes" id="UP001549366">
    <property type="component" value="Unassembled WGS sequence"/>
</dbReference>
<proteinExistence type="predicted"/>
<gene>
    <name evidence="1" type="ORF">V5J35_002258</name>
</gene>
<evidence type="ECO:0000313" key="1">
    <source>
        <dbReference type="EMBL" id="MET4757066.1"/>
    </source>
</evidence>
<dbReference type="RefSeq" id="WP_354007245.1">
    <property type="nucleotide sequence ID" value="NZ_JBEWTA010000001.1"/>
</dbReference>
<organism evidence="1 2">
    <name type="scientific">Endozoicomonas lisbonensis</name>
    <dbReference type="NCBI Taxonomy" id="3120522"/>
    <lineage>
        <taxon>Bacteria</taxon>
        <taxon>Pseudomonadati</taxon>
        <taxon>Pseudomonadota</taxon>
        <taxon>Gammaproteobacteria</taxon>
        <taxon>Oceanospirillales</taxon>
        <taxon>Endozoicomonadaceae</taxon>
        <taxon>Endozoicomonas</taxon>
    </lineage>
</organism>
<sequence length="382" mass="43641">MSEKSNLLIVGKPYIKLYDDKTYIFCDYSLKGESKKLWMHVDSEYSSKVDFDSSDPFSLVFLIIAMKNGVDLHFEGVLTDTLYVNISKDIQSIYCIIEPSLAQIKVTSSNMQSAIEHKGIGVGTGFSCGIDSYASLVDNYYEMPVQSHKITHLFQINHNQKLGVYDTKWQRNMPRFLKGAEEVNLPLIQIGSNFYSHVSLPYSQIHPLLNCSVAMLLRNVVGIYYYASGYKFEDIAIRKSHSAAYSDSILLPLLSTRSLFFYSTGSDKSRVEKTISISQFGIGRDSLDVCAKSPNKSLNCSLCYKCKRTMMTLDMLGELNSYGSCFDLSKWKRHRSNYIQEVLENTTNKYMEEIKKLGEDTGYFKRVEAARRRRELRAQINK</sequence>
<reference evidence="1 2" key="1">
    <citation type="submission" date="2024-06" db="EMBL/GenBank/DDBJ databases">
        <title>Genomic Encyclopedia of Type Strains, Phase V (KMG-V): Genome sequencing to study the core and pangenomes of soil and plant-associated prokaryotes.</title>
        <authorList>
            <person name="Whitman W."/>
        </authorList>
    </citation>
    <scope>NUCLEOTIDE SEQUENCE [LARGE SCALE GENOMIC DNA]</scope>
    <source>
        <strain evidence="1 2">NE40</strain>
    </source>
</reference>
<protein>
    <submittedName>
        <fullName evidence="1">Uncharacterized protein</fullName>
    </submittedName>
</protein>
<comment type="caution">
    <text evidence="1">The sequence shown here is derived from an EMBL/GenBank/DDBJ whole genome shotgun (WGS) entry which is preliminary data.</text>
</comment>